<accession>S5ZPV2</accession>
<evidence type="ECO:0000313" key="1">
    <source>
        <dbReference type="EMBL" id="AGT44657.1"/>
    </source>
</evidence>
<gene>
    <name evidence="1" type="ORF">TPE_2183</name>
</gene>
<evidence type="ECO:0000313" key="2">
    <source>
        <dbReference type="Proteomes" id="UP000015620"/>
    </source>
</evidence>
<organism evidence="1 2">
    <name type="scientific">Treponema pedis str. T A4</name>
    <dbReference type="NCBI Taxonomy" id="1291379"/>
    <lineage>
        <taxon>Bacteria</taxon>
        <taxon>Pseudomonadati</taxon>
        <taxon>Spirochaetota</taxon>
        <taxon>Spirochaetia</taxon>
        <taxon>Spirochaetales</taxon>
        <taxon>Treponemataceae</taxon>
        <taxon>Treponema</taxon>
    </lineage>
</organism>
<protein>
    <submittedName>
        <fullName evidence="1">Uncharacterized protein</fullName>
    </submittedName>
</protein>
<reference evidence="1 2" key="1">
    <citation type="journal article" date="2013" name="PLoS ONE">
        <title>Genome-Wide Relatedness of Treponema pedis, from Gingiva and Necrotic Skin Lesions of Pigs, with the Human Oral Pathogen Treponema denticola.</title>
        <authorList>
            <person name="Svartstrom O."/>
            <person name="Mushtaq M."/>
            <person name="Pringle M."/>
            <person name="Segerman B."/>
        </authorList>
    </citation>
    <scope>NUCLEOTIDE SEQUENCE [LARGE SCALE GENOMIC DNA]</scope>
    <source>
        <strain evidence="1">T A4</strain>
    </source>
</reference>
<dbReference type="AlphaFoldDB" id="S5ZPV2"/>
<dbReference type="PATRIC" id="fig|1291379.3.peg.2155"/>
<dbReference type="Proteomes" id="UP000015620">
    <property type="component" value="Chromosome"/>
</dbReference>
<dbReference type="HOGENOM" id="CLU_2496942_0_0_12"/>
<dbReference type="KEGG" id="tped:TPE_2183"/>
<sequence length="86" mass="9709">MSFSNTAHLRTYRPPFDGIFITEVQALILKGKICFKKNPGRAEKKEKIIGKGKAEHTTFGINLSLKKGCRPFPLKGTVIMAKRYLK</sequence>
<dbReference type="EMBL" id="CP004120">
    <property type="protein sequence ID" value="AGT44657.1"/>
    <property type="molecule type" value="Genomic_DNA"/>
</dbReference>
<proteinExistence type="predicted"/>
<dbReference type="STRING" id="1291379.TPE_2183"/>
<name>S5ZPV2_9SPIR</name>
<keyword evidence="2" id="KW-1185">Reference proteome</keyword>